<accession>A0A316HNQ4</accession>
<evidence type="ECO:0000313" key="4">
    <source>
        <dbReference type="Proteomes" id="UP000248714"/>
    </source>
</evidence>
<reference evidence="1 3" key="1">
    <citation type="submission" date="2018-05" db="EMBL/GenBank/DDBJ databases">
        <title>Genomic Encyclopedia of Type Strains, Phase IV (KMG-IV): sequencing the most valuable type-strain genomes for metagenomic binning, comparative biology and taxonomic classification.</title>
        <authorList>
            <person name="Goeker M."/>
        </authorList>
    </citation>
    <scope>NUCLEOTIDE SEQUENCE [LARGE SCALE GENOMIC DNA]</scope>
    <source>
        <strain evidence="2 4">DSM 45479</strain>
        <strain evidence="1 3">DSM 45480</strain>
    </source>
</reference>
<evidence type="ECO:0000313" key="3">
    <source>
        <dbReference type="Proteomes" id="UP000246005"/>
    </source>
</evidence>
<gene>
    <name evidence="2" type="ORF">C8D87_107162</name>
    <name evidence="1" type="ORF">C8D88_116223</name>
</gene>
<sequence>MGSVASRWLVPAVVVITGASVAAGMVGRTVYSRPAEAKGEPVVPSSSVSGAALPGGSEVRLSPDSFTHPDRTSVQKVLQKYFDAINERDFAGWRGVVSARRASQAVEKTWLAAYETTQDGGVVVQRVESDVVARRLRVLISFVSTQDVSKAPVAMPEPCIRWRVVYVMVWEGGELKVDEAPENRTPQMEKC</sequence>
<dbReference type="InterPro" id="IPR032710">
    <property type="entry name" value="NTF2-like_dom_sf"/>
</dbReference>
<dbReference type="EMBL" id="QGHB01000016">
    <property type="protein sequence ID" value="PWK81810.1"/>
    <property type="molecule type" value="Genomic_DNA"/>
</dbReference>
<evidence type="ECO:0000313" key="2">
    <source>
        <dbReference type="EMBL" id="RAS63014.1"/>
    </source>
</evidence>
<dbReference type="Proteomes" id="UP000246005">
    <property type="component" value="Unassembled WGS sequence"/>
</dbReference>
<dbReference type="AlphaFoldDB" id="A0A316HNQ4"/>
<dbReference type="SUPFAM" id="SSF54427">
    <property type="entry name" value="NTF2-like"/>
    <property type="match status" value="1"/>
</dbReference>
<organism evidence="1 3">
    <name type="scientific">Lentzea atacamensis</name>
    <dbReference type="NCBI Taxonomy" id="531938"/>
    <lineage>
        <taxon>Bacteria</taxon>
        <taxon>Bacillati</taxon>
        <taxon>Actinomycetota</taxon>
        <taxon>Actinomycetes</taxon>
        <taxon>Pseudonocardiales</taxon>
        <taxon>Pseudonocardiaceae</taxon>
        <taxon>Lentzea</taxon>
    </lineage>
</organism>
<evidence type="ECO:0000313" key="1">
    <source>
        <dbReference type="EMBL" id="PWK81810.1"/>
    </source>
</evidence>
<keyword evidence="4" id="KW-1185">Reference proteome</keyword>
<dbReference type="Proteomes" id="UP000248714">
    <property type="component" value="Unassembled WGS sequence"/>
</dbReference>
<name>A0A316HNQ4_9PSEU</name>
<comment type="caution">
    <text evidence="1">The sequence shown here is derived from an EMBL/GenBank/DDBJ whole genome shotgun (WGS) entry which is preliminary data.</text>
</comment>
<dbReference type="EMBL" id="QLTT01000007">
    <property type="protein sequence ID" value="RAS63014.1"/>
    <property type="molecule type" value="Genomic_DNA"/>
</dbReference>
<proteinExistence type="predicted"/>
<protein>
    <submittedName>
        <fullName evidence="1">Uncharacterized protein</fullName>
    </submittedName>
</protein>